<organism evidence="1">
    <name type="scientific">marine sediment metagenome</name>
    <dbReference type="NCBI Taxonomy" id="412755"/>
    <lineage>
        <taxon>unclassified sequences</taxon>
        <taxon>metagenomes</taxon>
        <taxon>ecological metagenomes</taxon>
    </lineage>
</organism>
<feature type="non-terminal residue" evidence="1">
    <location>
        <position position="1"/>
    </location>
</feature>
<name>X1DGK6_9ZZZZ</name>
<dbReference type="AlphaFoldDB" id="X1DGK6"/>
<sequence>ISLNLRESRFSGQALLRRHSEAGVAGRHN</sequence>
<evidence type="ECO:0000313" key="1">
    <source>
        <dbReference type="EMBL" id="GAG95546.1"/>
    </source>
</evidence>
<reference evidence="1" key="1">
    <citation type="journal article" date="2014" name="Front. Microbiol.">
        <title>High frequency of phylogenetically diverse reductive dehalogenase-homologous genes in deep subseafloor sedimentary metagenomes.</title>
        <authorList>
            <person name="Kawai M."/>
            <person name="Futagami T."/>
            <person name="Toyoda A."/>
            <person name="Takaki Y."/>
            <person name="Nishi S."/>
            <person name="Hori S."/>
            <person name="Arai W."/>
            <person name="Tsubouchi T."/>
            <person name="Morono Y."/>
            <person name="Uchiyama I."/>
            <person name="Ito T."/>
            <person name="Fujiyama A."/>
            <person name="Inagaki F."/>
            <person name="Takami H."/>
        </authorList>
    </citation>
    <scope>NUCLEOTIDE SEQUENCE</scope>
    <source>
        <strain evidence="1">Expedition CK06-06</strain>
    </source>
</reference>
<accession>X1DGK6</accession>
<gene>
    <name evidence="1" type="ORF">S01H4_46994</name>
</gene>
<dbReference type="EMBL" id="BART01026325">
    <property type="protein sequence ID" value="GAG95546.1"/>
    <property type="molecule type" value="Genomic_DNA"/>
</dbReference>
<protein>
    <submittedName>
        <fullName evidence="1">Uncharacterized protein</fullName>
    </submittedName>
</protein>
<proteinExistence type="predicted"/>
<comment type="caution">
    <text evidence="1">The sequence shown here is derived from an EMBL/GenBank/DDBJ whole genome shotgun (WGS) entry which is preliminary data.</text>
</comment>